<evidence type="ECO:0000313" key="1">
    <source>
        <dbReference type="EMBL" id="KAG5443061.1"/>
    </source>
</evidence>
<dbReference type="InParanoid" id="A0A419Q8Y5"/>
<sequence>MVTHEPERELYRKLLRFRGKHRNNEVVKFEPKVQQVGMNVPWRQLGSGGEFAAFAANGTSEREGTVERGNAIVAVFGQPRNGRYTSGDWAGVCSSLGSGIHFKMADETRDPVVVDHRPVGVENSQPGRPSQALPKFKAWEDEGMIGQPGSEPPAMGDAPVLLDGWRVYEGNIVQRNRATLSAGRTRPPHEAFTPRACYQICNVEYHPSSHKCGLCINKYSSCQFFPVEGKQGQ</sequence>
<dbReference type="Proteomes" id="UP000286415">
    <property type="component" value="Unassembled WGS sequence"/>
</dbReference>
<dbReference type="AlphaFoldDB" id="A0A419Q8Y5"/>
<accession>A0A419Q8Y5</accession>
<reference evidence="1 2" key="2">
    <citation type="journal article" date="2021" name="Genomics">
        <title>High-quality reference genome for Clonorchis sinensis.</title>
        <authorList>
            <person name="Young N.D."/>
            <person name="Stroehlein A.J."/>
            <person name="Kinkar L."/>
            <person name="Wang T."/>
            <person name="Sohn W.M."/>
            <person name="Chang B.C.H."/>
            <person name="Kaur P."/>
            <person name="Weisz D."/>
            <person name="Dudchenko O."/>
            <person name="Aiden E.L."/>
            <person name="Korhonen P.K."/>
            <person name="Gasser R.B."/>
        </authorList>
    </citation>
    <scope>NUCLEOTIDE SEQUENCE [LARGE SCALE GENOMIC DNA]</scope>
    <source>
        <strain evidence="1">Cs-k2</strain>
    </source>
</reference>
<reference evidence="1 2" key="1">
    <citation type="journal article" date="2018" name="Biotechnol. Adv.">
        <title>Improved genomic resources and new bioinformatic workflow for the carcinogenic parasite Clonorchis sinensis: Biotechnological implications.</title>
        <authorList>
            <person name="Wang D."/>
            <person name="Korhonen P.K."/>
            <person name="Gasser R.B."/>
            <person name="Young N.D."/>
        </authorList>
    </citation>
    <scope>NUCLEOTIDE SEQUENCE [LARGE SCALE GENOMIC DNA]</scope>
    <source>
        <strain evidence="1">Cs-k2</strain>
    </source>
</reference>
<keyword evidence="2" id="KW-1185">Reference proteome</keyword>
<organism evidence="1 2">
    <name type="scientific">Clonorchis sinensis</name>
    <name type="common">Chinese liver fluke</name>
    <dbReference type="NCBI Taxonomy" id="79923"/>
    <lineage>
        <taxon>Eukaryota</taxon>
        <taxon>Metazoa</taxon>
        <taxon>Spiralia</taxon>
        <taxon>Lophotrochozoa</taxon>
        <taxon>Platyhelminthes</taxon>
        <taxon>Trematoda</taxon>
        <taxon>Digenea</taxon>
        <taxon>Opisthorchiida</taxon>
        <taxon>Opisthorchiata</taxon>
        <taxon>Opisthorchiidae</taxon>
        <taxon>Clonorchis</taxon>
    </lineage>
</organism>
<comment type="caution">
    <text evidence="1">The sequence shown here is derived from an EMBL/GenBank/DDBJ whole genome shotgun (WGS) entry which is preliminary data.</text>
</comment>
<dbReference type="EMBL" id="NIRI02000056">
    <property type="protein sequence ID" value="KAG5443061.1"/>
    <property type="molecule type" value="Genomic_DNA"/>
</dbReference>
<evidence type="ECO:0000313" key="2">
    <source>
        <dbReference type="Proteomes" id="UP000286415"/>
    </source>
</evidence>
<name>A0A419Q8Y5_CLOSI</name>
<protein>
    <submittedName>
        <fullName evidence="1">Uncharacterized protein</fullName>
    </submittedName>
</protein>
<gene>
    <name evidence="1" type="ORF">CSKR_112159</name>
</gene>
<proteinExistence type="predicted"/>